<dbReference type="EMBL" id="UINC01001966">
    <property type="protein sequence ID" value="SUZ91328.1"/>
    <property type="molecule type" value="Genomic_DNA"/>
</dbReference>
<feature type="non-terminal residue" evidence="1">
    <location>
        <position position="1"/>
    </location>
</feature>
<evidence type="ECO:0000313" key="1">
    <source>
        <dbReference type="EMBL" id="SUZ91328.1"/>
    </source>
</evidence>
<sequence>VALALLTACSSAGSLYEVAIETPLQPKLDVSSFSHILIAGFIVGGSDEVDANRETARLLRSQLRNRSDLRVVEADVLSLTDMALRKEVGEGFNDAVPLAEPNTITEEQELEEYERVFADLGFWQELGASHQQPLIVTGTVLFTPHARAGFVTQEQESYDSFGRRRVVPIRAYRERTGYVLSPKFVFIDGRTGTTLYSESHREEILYEAEQNTPALSSYFELMDRLLPTFLSALSTQTIRGTRILLR</sequence>
<protein>
    <submittedName>
        <fullName evidence="1">Uncharacterized protein</fullName>
    </submittedName>
</protein>
<accession>A0A381RK52</accession>
<name>A0A381RK52_9ZZZZ</name>
<dbReference type="AlphaFoldDB" id="A0A381RK52"/>
<reference evidence="1" key="1">
    <citation type="submission" date="2018-05" db="EMBL/GenBank/DDBJ databases">
        <authorList>
            <person name="Lanie J.A."/>
            <person name="Ng W.-L."/>
            <person name="Kazmierczak K.M."/>
            <person name="Andrzejewski T.M."/>
            <person name="Davidsen T.M."/>
            <person name="Wayne K.J."/>
            <person name="Tettelin H."/>
            <person name="Glass J.I."/>
            <person name="Rusch D."/>
            <person name="Podicherti R."/>
            <person name="Tsui H.-C.T."/>
            <person name="Winkler M.E."/>
        </authorList>
    </citation>
    <scope>NUCLEOTIDE SEQUENCE</scope>
</reference>
<proteinExistence type="predicted"/>
<organism evidence="1">
    <name type="scientific">marine metagenome</name>
    <dbReference type="NCBI Taxonomy" id="408172"/>
    <lineage>
        <taxon>unclassified sequences</taxon>
        <taxon>metagenomes</taxon>
        <taxon>ecological metagenomes</taxon>
    </lineage>
</organism>
<gene>
    <name evidence="1" type="ORF">METZ01_LOCUS44182</name>
</gene>